<evidence type="ECO:0000259" key="19">
    <source>
        <dbReference type="Pfam" id="PF25007"/>
    </source>
</evidence>
<keyword evidence="4" id="KW-0493">Microtubule</keyword>
<dbReference type="InterPro" id="IPR013602">
    <property type="entry name" value="Dynein_heavy_linker"/>
</dbReference>
<dbReference type="InterPro" id="IPR041466">
    <property type="entry name" value="Dynein_AAA5_ext"/>
</dbReference>
<dbReference type="GO" id="GO:0005524">
    <property type="term" value="F:ATP binding"/>
    <property type="evidence" value="ECO:0007669"/>
    <property type="project" value="UniProtKB-KW"/>
</dbReference>
<dbReference type="FunFam" id="1.20.140.100:FF:000003">
    <property type="entry name" value="Dynein, axonemal, heavy chain 5"/>
    <property type="match status" value="1"/>
</dbReference>
<keyword evidence="10" id="KW-0969">Cilium</keyword>
<dbReference type="FunFam" id="3.40.50.300:FF:000044">
    <property type="entry name" value="Dynein heavy chain 5, axonemal"/>
    <property type="match status" value="1"/>
</dbReference>
<keyword evidence="7" id="KW-0067">ATP-binding</keyword>
<dbReference type="Pfam" id="PF12775">
    <property type="entry name" value="AAA_7"/>
    <property type="match status" value="1"/>
</dbReference>
<feature type="coiled-coil region" evidence="14">
    <location>
        <begin position="1914"/>
        <end position="1941"/>
    </location>
</feature>
<dbReference type="FunFam" id="3.40.50.300:FF:002141">
    <property type="entry name" value="Dynein heavy chain"/>
    <property type="match status" value="1"/>
</dbReference>
<dbReference type="Gene3D" id="1.20.920.20">
    <property type="match status" value="2"/>
</dbReference>
<evidence type="ECO:0000259" key="18">
    <source>
        <dbReference type="Pfam" id="PF17852"/>
    </source>
</evidence>
<accession>A0A6A4SDH6</accession>
<evidence type="ECO:0000259" key="16">
    <source>
        <dbReference type="Pfam" id="PF12774"/>
    </source>
</evidence>
<sequence>MNVRDLSARFSHDASLQKLEVQISELPAFCTVGSVLLDTDELKLSLTQECNVWKRSFGAALNRRATADLDSVFTFMDGMTKRLHRPIEDLEDVRDAMAALKEVREAEFRIDSTIGLVEESFALLNKHELLFNDGNAERVDGLTYAWHNLNELVRRDEASRGTANSYSFFEFQPKQYPELQRIKRELSLLSKLYGLYNAVIDSVTGYNEILWADLDIEKINNELQEFQNRIRKLPKALKEWRAFGDLKKTIDDFTETCPLLNMMANKAMLRRHWTRLSDLTGHSFQVESESFALRNIMEAPLLKNKEDVEDVCISAVKEKDIEAKLKEVVVEWSAQTLTFATFRTRGELLLRGADTAEKVSMMEDSLMVLTSLLSNRYNVPFKPSIQQWVLQLSNTSEIIEKWLSVQNLWIYLEAVFVGGDIAKQLPKEAKRFQNIDKSWQRIMQRAHEIPNVVQCCMGDETLSQLLPVLLEQLELCQKSLSGYLEKKRLVFPRFFFVSDPALLEVLGQASDSHTIQAHLLSLFDNVNSVVFNEKVYDQIVCFQSQEGETVELSQSILAQGNVEVWLGLLLAGVMQTIHNIIRQAYQAISDPDLKLLEFQAAFPAQIGLLGIQMIWTRDAEEALSLSKSDKKIMQTTNQKFLDILNELIDMTTRELTRNERTQYETLITIHVHQRDIFDELVRLHVRSTSDFEWKKQSRFYFVEDTDKCIIQITDVEFSYCNEYLGCTDRLVITPLTDRCYITLSQALGMSMGGAPAGPAGTGKTETTKDMGRCLGKYVVVFNCSDQMDYRGLGRIYKGLAQCGAWGCFDEFNRIELPVLSVAAQQIYIVLQCKKNKKTQFVFTDGDIVDMDPEFGIFLTMNPGYAGRQELPENLKIQFRTVAMMVPDRAIIMRVKLASAGFRENQVLSRKFFTLYKLCEEQLSKQVHYDFGLRNILSVLRTLGSVKRSNPTEAEKTVVMRVLRDMNLSKLVDEDEPLFMSLINDLFPGIVLDKAGYADLEASIFGQAQKAGLIAHPPWILKLVQLYETQMVRHGMMTLGPSGAGKTACIHTLMKAMTECGTPHREMRMNPKAITASQMFGALDVTTNDWTDGIFSTLWRKTLKGKKGEFIWIVLDGPVDAIWIENLNSVLDDNKTLTLANGDRIPMAPCCKVVFEPHNIDNASPATVSRNGMVFMSSSVLGWSPILQPWLQTLPDQQAEALRHWFDSSYQDLLDFLFTTTSPKMQVLECMYIRQTVDLLKGVLPSAEEKQGCPGEVGRLFVFAVMWSLGALLELEDRAKMEAFLKKHRSSLDLPRTQDDETIFEFTVSEQGQWEHWSNKVPEYLYPKDEVPDYSSILVPNVDNVRMDFLMQTIVKQKKAVLLIGEQGTAKTVMIKGYTNKLDPEFHLSKTLNFSSATLPGMFQRTIESYIDKRMGATYGPPAGRKMTVFIDDINMPIINEWGDQITNEIVRQLMEQRGFYSLDRPGEFITVVDVQLVAAMIHPGGGRNDIPERLKRQFSIFNCTLPSNSSIDKIFGTLAQGYFCPERDFADEICKLAAAFVPTTRRMWQAVKAKATVEDHGRELIEHAQWDSCFVDFLREAPEPTGEEPEDADMDAPKVYEPIPSLDVLAERLSVFQEQYNEAVRGGAMDLVFFKDAMLHLMRISRILRTAQGNALLVGVGGSGKQSLTRLASFIAGYETFQIKMTRSYNCSNLLEDLKSLYRIAGQQGKGVTFLFTDNDIKDEAFLEYMNNVLASGEVSNLFARDELDEITQDLIPVMKRQQPRRPPTAENLYDFFLSRVRSNLHVVLCFSPVGEKFRTRAMKFPGLISGCTVDWFQRWPRDALIAVSHHFLSQYQVLRCTEDVKQSVVVTMGTFQDFVAEKCTEYFERFRRQTFVTPKSYLSFIDIYKIIYAEKIAYVGTLAERMKTGLCKLMEAEQSVSQLSQELVVKEQELAVASEKAEEVLKVVMAKATAAETTIKPADIATVRKLQKPPHLIMRIMDSVVLLFQRKIDTVTADPERPCPRPSWPEAMKLMQNSSFLSMLLNFNKVSIISYSVLHYCSSAKR</sequence>
<dbReference type="FunFam" id="1.10.287.2620:FF:000003">
    <property type="entry name" value="Dynein, axonemal, heavy chain 5"/>
    <property type="match status" value="1"/>
</dbReference>
<dbReference type="Proteomes" id="UP000438429">
    <property type="component" value="Unassembled WGS sequence"/>
</dbReference>
<keyword evidence="3" id="KW-0963">Cytoplasm</keyword>
<dbReference type="GO" id="GO:0005874">
    <property type="term" value="C:microtubule"/>
    <property type="evidence" value="ECO:0007669"/>
    <property type="project" value="UniProtKB-KW"/>
</dbReference>
<dbReference type="GO" id="GO:0045505">
    <property type="term" value="F:dynein intermediate chain binding"/>
    <property type="evidence" value="ECO:0007669"/>
    <property type="project" value="InterPro"/>
</dbReference>
<dbReference type="Gene3D" id="3.40.50.300">
    <property type="entry name" value="P-loop containing nucleotide triphosphate hydrolases"/>
    <property type="match status" value="4"/>
</dbReference>
<dbReference type="FunFam" id="3.40.50.300:FF:000543">
    <property type="entry name" value="Dynein axonemal heavy chain 5"/>
    <property type="match status" value="1"/>
</dbReference>
<feature type="domain" description="Dynein heavy chain hydrolytic ATP-binding dynein motor region" evidence="16">
    <location>
        <begin position="719"/>
        <end position="1046"/>
    </location>
</feature>
<reference evidence="20 21" key="1">
    <citation type="submission" date="2019-06" db="EMBL/GenBank/DDBJ databases">
        <title>Draft genomes of female and male turbot (Scophthalmus maximus).</title>
        <authorList>
            <person name="Xu H."/>
            <person name="Xu X.-W."/>
            <person name="Shao C."/>
            <person name="Chen S."/>
        </authorList>
    </citation>
    <scope>NUCLEOTIDE SEQUENCE [LARGE SCALE GENOMIC DNA]</scope>
    <source>
        <strain evidence="20">Ysfricsl-2016a</strain>
        <tissue evidence="20">Blood</tissue>
    </source>
</reference>
<evidence type="ECO:0000259" key="15">
    <source>
        <dbReference type="Pfam" id="PF08393"/>
    </source>
</evidence>
<evidence type="ECO:0000256" key="1">
    <source>
        <dbReference type="ARBA" id="ARBA00004430"/>
    </source>
</evidence>
<dbReference type="Pfam" id="PF12774">
    <property type="entry name" value="AAA_6"/>
    <property type="match status" value="1"/>
</dbReference>
<feature type="domain" description="Dynein heavy chain linker" evidence="15">
    <location>
        <begin position="179"/>
        <end position="584"/>
    </location>
</feature>
<dbReference type="Gene3D" id="1.20.58.1120">
    <property type="match status" value="1"/>
</dbReference>
<evidence type="ECO:0000256" key="14">
    <source>
        <dbReference type="SAM" id="Coils"/>
    </source>
</evidence>
<dbReference type="InterPro" id="IPR056759">
    <property type="entry name" value="DYH2-5-8_CC"/>
</dbReference>
<dbReference type="Gene3D" id="1.10.287.2620">
    <property type="match status" value="1"/>
</dbReference>
<dbReference type="FunFam" id="1.20.58.1120:FF:000004">
    <property type="entry name" value="Dynein axonemal heavy chain 5"/>
    <property type="match status" value="1"/>
</dbReference>
<dbReference type="InterPro" id="IPR026983">
    <property type="entry name" value="DHC"/>
</dbReference>
<keyword evidence="13" id="KW-0966">Cell projection</keyword>
<evidence type="ECO:0000256" key="11">
    <source>
        <dbReference type="ARBA" id="ARBA00023175"/>
    </source>
</evidence>
<dbReference type="InterPro" id="IPR042222">
    <property type="entry name" value="Dynein_2_N"/>
</dbReference>
<feature type="domain" description="Dynein axonemal heavy chain 2/5/8 coiled-coil" evidence="19">
    <location>
        <begin position="60"/>
        <end position="154"/>
    </location>
</feature>
<dbReference type="FunFam" id="1.10.8.710:FF:000003">
    <property type="entry name" value="Dynein axonemal heavy chain 5"/>
    <property type="match status" value="1"/>
</dbReference>
<evidence type="ECO:0000256" key="10">
    <source>
        <dbReference type="ARBA" id="ARBA00023069"/>
    </source>
</evidence>
<dbReference type="Pfam" id="PF12780">
    <property type="entry name" value="AAA_8"/>
    <property type="match status" value="1"/>
</dbReference>
<dbReference type="FunFam" id="3.20.180.20:FF:000002">
    <property type="entry name" value="Cytoplasmic dynein heavy chain 1"/>
    <property type="match status" value="1"/>
</dbReference>
<evidence type="ECO:0000313" key="21">
    <source>
        <dbReference type="Proteomes" id="UP000438429"/>
    </source>
</evidence>
<feature type="domain" description="Dynein heavy chain AAA module D4" evidence="17">
    <location>
        <begin position="1629"/>
        <end position="1890"/>
    </location>
</feature>
<dbReference type="GO" id="GO:0007018">
    <property type="term" value="P:microtubule-based movement"/>
    <property type="evidence" value="ECO:0007669"/>
    <property type="project" value="InterPro"/>
</dbReference>
<dbReference type="InterPro" id="IPR043157">
    <property type="entry name" value="Dynein_AAA1S"/>
</dbReference>
<dbReference type="InterPro" id="IPR042228">
    <property type="entry name" value="Dynein_linker_3"/>
</dbReference>
<gene>
    <name evidence="20" type="ORF">F2P81_019709</name>
</gene>
<protein>
    <recommendedName>
        <fullName evidence="22">Dynein, axonemal, heavy chain 5</fullName>
    </recommendedName>
</protein>
<evidence type="ECO:0000256" key="5">
    <source>
        <dbReference type="ARBA" id="ARBA00022737"/>
    </source>
</evidence>
<dbReference type="InterPro" id="IPR024317">
    <property type="entry name" value="Dynein_heavy_chain_D4_dom"/>
</dbReference>
<evidence type="ECO:0000256" key="3">
    <source>
        <dbReference type="ARBA" id="ARBA00022490"/>
    </source>
</evidence>
<dbReference type="GO" id="GO:0051959">
    <property type="term" value="F:dynein light intermediate chain binding"/>
    <property type="evidence" value="ECO:0007669"/>
    <property type="project" value="InterPro"/>
</dbReference>
<evidence type="ECO:0000256" key="8">
    <source>
        <dbReference type="ARBA" id="ARBA00023017"/>
    </source>
</evidence>
<evidence type="ECO:0000256" key="4">
    <source>
        <dbReference type="ARBA" id="ARBA00022701"/>
    </source>
</evidence>
<evidence type="ECO:0000256" key="12">
    <source>
        <dbReference type="ARBA" id="ARBA00023212"/>
    </source>
</evidence>
<dbReference type="PANTHER" id="PTHR46532">
    <property type="entry name" value="MALE FERTILITY FACTOR KL5"/>
    <property type="match status" value="1"/>
</dbReference>
<dbReference type="Gene3D" id="3.20.180.20">
    <property type="entry name" value="Dynein heavy chain, N-terminal domain 2"/>
    <property type="match status" value="1"/>
</dbReference>
<evidence type="ECO:0000259" key="17">
    <source>
        <dbReference type="Pfam" id="PF12780"/>
    </source>
</evidence>
<evidence type="ECO:0008006" key="22">
    <source>
        <dbReference type="Google" id="ProtNLM"/>
    </source>
</evidence>
<name>A0A6A4SDH6_SCOMX</name>
<evidence type="ECO:0000256" key="6">
    <source>
        <dbReference type="ARBA" id="ARBA00022741"/>
    </source>
</evidence>
<keyword evidence="9 14" id="KW-0175">Coiled coil</keyword>
<keyword evidence="11" id="KW-0505">Motor protein</keyword>
<keyword evidence="8" id="KW-0243">Dynein</keyword>
<evidence type="ECO:0000256" key="2">
    <source>
        <dbReference type="ARBA" id="ARBA00008887"/>
    </source>
</evidence>
<dbReference type="Gene3D" id="1.10.8.710">
    <property type="match status" value="1"/>
</dbReference>
<dbReference type="Pfam" id="PF25007">
    <property type="entry name" value="DYH2-5-8_CC"/>
    <property type="match status" value="1"/>
</dbReference>
<dbReference type="Pfam" id="PF08393">
    <property type="entry name" value="DHC_N2"/>
    <property type="match status" value="1"/>
</dbReference>
<dbReference type="Gene3D" id="1.10.472.130">
    <property type="match status" value="1"/>
</dbReference>
<proteinExistence type="inferred from homology"/>
<dbReference type="SUPFAM" id="SSF52540">
    <property type="entry name" value="P-loop containing nucleoside triphosphate hydrolases"/>
    <property type="match status" value="4"/>
</dbReference>
<evidence type="ECO:0000313" key="20">
    <source>
        <dbReference type="EMBL" id="KAF0028622.1"/>
    </source>
</evidence>
<dbReference type="Pfam" id="PF17852">
    <property type="entry name" value="Dynein_AAA_lid"/>
    <property type="match status" value="1"/>
</dbReference>
<comment type="subcellular location">
    <subcellularLocation>
        <location evidence="1">Cytoplasm</location>
        <location evidence="1">Cytoskeleton</location>
        <location evidence="1">Cilium axoneme</location>
    </subcellularLocation>
</comment>
<dbReference type="PANTHER" id="PTHR46532:SF13">
    <property type="entry name" value="CYTOPLASMIC DYNEIN 1 HEAVY CHAIN 1"/>
    <property type="match status" value="1"/>
</dbReference>
<dbReference type="FunFam" id="1.10.472.130:FF:000009">
    <property type="entry name" value="Dynein heavy chain 5, axonemal"/>
    <property type="match status" value="1"/>
</dbReference>
<dbReference type="EMBL" id="VEVO01000017">
    <property type="protein sequence ID" value="KAF0028622.1"/>
    <property type="molecule type" value="Genomic_DNA"/>
</dbReference>
<evidence type="ECO:0000256" key="13">
    <source>
        <dbReference type="ARBA" id="ARBA00023273"/>
    </source>
</evidence>
<comment type="similarity">
    <text evidence="2">Belongs to the dynein heavy chain family.</text>
</comment>
<dbReference type="FunFam" id="3.40.50.300:FF:001221">
    <property type="entry name" value="Axonemal dynein heavy chain 8"/>
    <property type="match status" value="1"/>
</dbReference>
<organism evidence="20 21">
    <name type="scientific">Scophthalmus maximus</name>
    <name type="common">Turbot</name>
    <name type="synonym">Psetta maxima</name>
    <dbReference type="NCBI Taxonomy" id="52904"/>
    <lineage>
        <taxon>Eukaryota</taxon>
        <taxon>Metazoa</taxon>
        <taxon>Chordata</taxon>
        <taxon>Craniata</taxon>
        <taxon>Vertebrata</taxon>
        <taxon>Euteleostomi</taxon>
        <taxon>Actinopterygii</taxon>
        <taxon>Neopterygii</taxon>
        <taxon>Teleostei</taxon>
        <taxon>Neoteleostei</taxon>
        <taxon>Acanthomorphata</taxon>
        <taxon>Carangaria</taxon>
        <taxon>Pleuronectiformes</taxon>
        <taxon>Pleuronectoidei</taxon>
        <taxon>Scophthalmidae</taxon>
        <taxon>Scophthalmus</taxon>
    </lineage>
</organism>
<dbReference type="GO" id="GO:0005858">
    <property type="term" value="C:axonemal dynein complex"/>
    <property type="evidence" value="ECO:0007669"/>
    <property type="project" value="TreeGrafter"/>
</dbReference>
<dbReference type="Gene3D" id="1.20.140.100">
    <property type="entry name" value="Dynein heavy chain, N-terminal domain 2"/>
    <property type="match status" value="1"/>
</dbReference>
<dbReference type="InterPro" id="IPR035699">
    <property type="entry name" value="AAA_6"/>
</dbReference>
<keyword evidence="12" id="KW-0206">Cytoskeleton</keyword>
<dbReference type="InterPro" id="IPR027417">
    <property type="entry name" value="P-loop_NTPase"/>
</dbReference>
<evidence type="ECO:0000256" key="9">
    <source>
        <dbReference type="ARBA" id="ARBA00023054"/>
    </source>
</evidence>
<comment type="caution">
    <text evidence="20">The sequence shown here is derived from an EMBL/GenBank/DDBJ whole genome shotgun (WGS) entry which is preliminary data.</text>
</comment>
<keyword evidence="6" id="KW-0547">Nucleotide-binding</keyword>
<keyword evidence="5" id="KW-0677">Repeat</keyword>
<evidence type="ECO:0000256" key="7">
    <source>
        <dbReference type="ARBA" id="ARBA00022840"/>
    </source>
</evidence>
<feature type="domain" description="Dynein heavy chain AAA 5 extension" evidence="18">
    <location>
        <begin position="1202"/>
        <end position="1318"/>
    </location>
</feature>